<name>A0ABM1BZ49_LIMPO</name>
<feature type="region of interest" description="Disordered" evidence="2">
    <location>
        <begin position="266"/>
        <end position="285"/>
    </location>
</feature>
<feature type="transmembrane region" description="Helical" evidence="3">
    <location>
        <begin position="382"/>
        <end position="403"/>
    </location>
</feature>
<evidence type="ECO:0000313" key="5">
    <source>
        <dbReference type="Proteomes" id="UP000694941"/>
    </source>
</evidence>
<evidence type="ECO:0000259" key="4">
    <source>
        <dbReference type="PROSITE" id="PS50850"/>
    </source>
</evidence>
<dbReference type="RefSeq" id="XP_013791424.2">
    <property type="nucleotide sequence ID" value="XM_013935970.2"/>
</dbReference>
<keyword evidence="3" id="KW-0472">Membrane</keyword>
<feature type="domain" description="Major facilitator superfamily (MFS) profile" evidence="4">
    <location>
        <begin position="72"/>
        <end position="494"/>
    </location>
</feature>
<dbReference type="Proteomes" id="UP000694941">
    <property type="component" value="Unplaced"/>
</dbReference>
<keyword evidence="3" id="KW-1133">Transmembrane helix</keyword>
<dbReference type="Gene3D" id="1.20.1250.20">
    <property type="entry name" value="MFS general substrate transporter like domains"/>
    <property type="match status" value="1"/>
</dbReference>
<feature type="compositionally biased region" description="Polar residues" evidence="2">
    <location>
        <begin position="24"/>
        <end position="36"/>
    </location>
</feature>
<feature type="transmembrane region" description="Helical" evidence="3">
    <location>
        <begin position="409"/>
        <end position="430"/>
    </location>
</feature>
<dbReference type="Pfam" id="PF07690">
    <property type="entry name" value="MFS_1"/>
    <property type="match status" value="1"/>
</dbReference>
<dbReference type="PROSITE" id="PS50850">
    <property type="entry name" value="MFS"/>
    <property type="match status" value="1"/>
</dbReference>
<feature type="transmembrane region" description="Helical" evidence="3">
    <location>
        <begin position="166"/>
        <end position="190"/>
    </location>
</feature>
<dbReference type="SUPFAM" id="SSF103473">
    <property type="entry name" value="MFS general substrate transporter"/>
    <property type="match status" value="1"/>
</dbReference>
<dbReference type="InterPro" id="IPR050327">
    <property type="entry name" value="Proton-linked_MCT"/>
</dbReference>
<dbReference type="GeneID" id="106475274"/>
<proteinExistence type="predicted"/>
<keyword evidence="5" id="KW-1185">Reference proteome</keyword>
<organism evidence="5 6">
    <name type="scientific">Limulus polyphemus</name>
    <name type="common">Atlantic horseshoe crab</name>
    <dbReference type="NCBI Taxonomy" id="6850"/>
    <lineage>
        <taxon>Eukaryota</taxon>
        <taxon>Metazoa</taxon>
        <taxon>Ecdysozoa</taxon>
        <taxon>Arthropoda</taxon>
        <taxon>Chelicerata</taxon>
        <taxon>Merostomata</taxon>
        <taxon>Xiphosura</taxon>
        <taxon>Limulidae</taxon>
        <taxon>Limulus</taxon>
    </lineage>
</organism>
<feature type="transmembrane region" description="Helical" evidence="3">
    <location>
        <begin position="71"/>
        <end position="91"/>
    </location>
</feature>
<feature type="transmembrane region" description="Helical" evidence="3">
    <location>
        <begin position="442"/>
        <end position="462"/>
    </location>
</feature>
<feature type="transmembrane region" description="Helical" evidence="3">
    <location>
        <begin position="468"/>
        <end position="493"/>
    </location>
</feature>
<evidence type="ECO:0000256" key="1">
    <source>
        <dbReference type="ARBA" id="ARBA00004141"/>
    </source>
</evidence>
<feature type="region of interest" description="Disordered" evidence="2">
    <location>
        <begin position="1"/>
        <end position="41"/>
    </location>
</feature>
<comment type="subcellular location">
    <subcellularLocation>
        <location evidence="1">Membrane</location>
        <topology evidence="1">Multi-pass membrane protein</topology>
    </subcellularLocation>
</comment>
<keyword evidence="3" id="KW-0812">Transmembrane</keyword>
<dbReference type="PANTHER" id="PTHR11360">
    <property type="entry name" value="MONOCARBOXYLATE TRANSPORTER"/>
    <property type="match status" value="1"/>
</dbReference>
<feature type="transmembrane region" description="Helical" evidence="3">
    <location>
        <begin position="111"/>
        <end position="129"/>
    </location>
</feature>
<accession>A0ABM1BZ49</accession>
<feature type="compositionally biased region" description="Polar residues" evidence="2">
    <location>
        <begin position="274"/>
        <end position="285"/>
    </location>
</feature>
<reference evidence="6" key="1">
    <citation type="submission" date="2025-08" db="UniProtKB">
        <authorList>
            <consortium name="RefSeq"/>
        </authorList>
    </citation>
    <scope>IDENTIFICATION</scope>
    <source>
        <tissue evidence="6">Muscle</tissue>
    </source>
</reference>
<sequence length="510" mass="55140">MARDEAHLDITRSALPEVRDTGQMGDTSSGESSPNHQPLGLDHIDIASKEADVLSSESGAIRPLIPPDGDYGWVVVFSGFIVALLSSGLMRSTGVIYVATLETFPDSTSRIVGWVPGVLAILTFGMSPLSSVLSQRKGCRFVTIVGAFTSSFGLFLSYFAPNVTYLIFTAGVLLGIGSALSMTASIIIVGHYFVKRRALAQSISLSGASVGVFLLPPLIKVCLEEFKLRGTYLILSGIVLHNCISGILFRPVEWYSKPVAGKNDDVKPLKNKPKYSTTNTPEEESCPTSNKVIGGVYQSFIKIFDLQLLKNPVFLCICLAYTFTSMAVPHAFFYIPPHADAVGISKTDVNTLLLLTAFGDLAGRIFFGWIADKNLLPRRYWYTLNITIGGAAVLTVTLAHDFVTHAACGVVYGIGSGAWYCLTPVLLADYHGNEKLGPTISLARLFQGFSNLLVPLVAGNLYHYTGEYLAVFAFFGSTMLFGALITLLLPLAVKYDERSVILKGKENNSV</sequence>
<feature type="transmembrane region" description="Helical" evidence="3">
    <location>
        <begin position="141"/>
        <end position="160"/>
    </location>
</feature>
<evidence type="ECO:0000256" key="2">
    <source>
        <dbReference type="SAM" id="MobiDB-lite"/>
    </source>
</evidence>
<gene>
    <name evidence="6" type="primary">LOC106475274</name>
</gene>
<evidence type="ECO:0000256" key="3">
    <source>
        <dbReference type="SAM" id="Phobius"/>
    </source>
</evidence>
<feature type="transmembrane region" description="Helical" evidence="3">
    <location>
        <begin position="352"/>
        <end position="370"/>
    </location>
</feature>
<dbReference type="InterPro" id="IPR011701">
    <property type="entry name" value="MFS"/>
</dbReference>
<dbReference type="InterPro" id="IPR036259">
    <property type="entry name" value="MFS_trans_sf"/>
</dbReference>
<protein>
    <submittedName>
        <fullName evidence="6">Monocarboxylate transporter 12-like</fullName>
    </submittedName>
</protein>
<dbReference type="CDD" id="cd17352">
    <property type="entry name" value="MFS_MCT_SLC16"/>
    <property type="match status" value="1"/>
</dbReference>
<feature type="compositionally biased region" description="Basic and acidic residues" evidence="2">
    <location>
        <begin position="1"/>
        <end position="10"/>
    </location>
</feature>
<evidence type="ECO:0000313" key="6">
    <source>
        <dbReference type="RefSeq" id="XP_013791424.2"/>
    </source>
</evidence>
<dbReference type="InterPro" id="IPR020846">
    <property type="entry name" value="MFS_dom"/>
</dbReference>
<dbReference type="PANTHER" id="PTHR11360:SF306">
    <property type="entry name" value="RE01051P"/>
    <property type="match status" value="1"/>
</dbReference>
<feature type="transmembrane region" description="Helical" evidence="3">
    <location>
        <begin position="312"/>
        <end position="332"/>
    </location>
</feature>